<dbReference type="GO" id="GO:0042744">
    <property type="term" value="P:hydrogen peroxide catabolic process"/>
    <property type="evidence" value="ECO:0007669"/>
    <property type="project" value="UniProtKB-UniRule"/>
</dbReference>
<dbReference type="GO" id="GO:0006979">
    <property type="term" value="P:response to oxidative stress"/>
    <property type="evidence" value="ECO:0007669"/>
    <property type="project" value="InterPro"/>
</dbReference>
<organism evidence="17 18">
    <name type="scientific">Sphingomonas alpina</name>
    <dbReference type="NCBI Taxonomy" id="653931"/>
    <lineage>
        <taxon>Bacteria</taxon>
        <taxon>Pseudomonadati</taxon>
        <taxon>Pseudomonadota</taxon>
        <taxon>Alphaproteobacteria</taxon>
        <taxon>Sphingomonadales</taxon>
        <taxon>Sphingomonadaceae</taxon>
        <taxon>Sphingomonas</taxon>
    </lineage>
</organism>
<dbReference type="PANTHER" id="PTHR42821:SF1">
    <property type="entry name" value="CATALASE-B"/>
    <property type="match status" value="1"/>
</dbReference>
<gene>
    <name evidence="17" type="ORF">H3Z74_11575</name>
</gene>
<evidence type="ECO:0000313" key="18">
    <source>
        <dbReference type="Proteomes" id="UP000516148"/>
    </source>
</evidence>
<proteinExistence type="inferred from homology"/>
<dbReference type="PROSITE" id="PS00438">
    <property type="entry name" value="CATALASE_2"/>
    <property type="match status" value="1"/>
</dbReference>
<dbReference type="Gene3D" id="3.40.50.880">
    <property type="match status" value="1"/>
</dbReference>
<dbReference type="GO" id="GO:0004096">
    <property type="term" value="F:catalase activity"/>
    <property type="evidence" value="ECO:0007669"/>
    <property type="project" value="UniProtKB-UniRule"/>
</dbReference>
<keyword evidence="8 10" id="KW-0408">Iron</keyword>
<keyword evidence="6 10" id="KW-0479">Metal-binding</keyword>
<evidence type="ECO:0000256" key="10">
    <source>
        <dbReference type="PIRNR" id="PIRNR038927"/>
    </source>
</evidence>
<dbReference type="InterPro" id="IPR041399">
    <property type="entry name" value="Catalase_large_C"/>
</dbReference>
<feature type="binding site" evidence="13">
    <location>
        <position position="117"/>
    </location>
    <ligand>
        <name>heme</name>
        <dbReference type="ChEBI" id="CHEBI:30413"/>
    </ligand>
</feature>
<keyword evidence="7 10" id="KW-0560">Oxidoreductase</keyword>
<evidence type="ECO:0000256" key="9">
    <source>
        <dbReference type="ARBA" id="ARBA00023324"/>
    </source>
</evidence>
<dbReference type="PRINTS" id="PR00067">
    <property type="entry name" value="CATALASE"/>
</dbReference>
<evidence type="ECO:0000259" key="16">
    <source>
        <dbReference type="SMART" id="SM01060"/>
    </source>
</evidence>
<feature type="region of interest" description="Disordered" evidence="15">
    <location>
        <begin position="1"/>
        <end position="45"/>
    </location>
</feature>
<feature type="domain" description="Catalase core" evidence="16">
    <location>
        <begin position="33"/>
        <end position="421"/>
    </location>
</feature>
<dbReference type="PROSITE" id="PS00437">
    <property type="entry name" value="CATALASE_1"/>
    <property type="match status" value="1"/>
</dbReference>
<dbReference type="SMART" id="SM01060">
    <property type="entry name" value="Catalase"/>
    <property type="match status" value="1"/>
</dbReference>
<name>A0A7H0LPV8_9SPHN</name>
<dbReference type="GO" id="GO:0046872">
    <property type="term" value="F:metal ion binding"/>
    <property type="evidence" value="ECO:0007669"/>
    <property type="project" value="UniProtKB-KW"/>
</dbReference>
<feature type="binding site" evidence="13">
    <location>
        <position position="77"/>
    </location>
    <ligand>
        <name>heme</name>
        <dbReference type="ChEBI" id="CHEBI:30413"/>
    </ligand>
</feature>
<keyword evidence="4 10" id="KW-0575">Peroxidase</keyword>
<dbReference type="RefSeq" id="WP_187764016.1">
    <property type="nucleotide sequence ID" value="NZ_CP061038.1"/>
</dbReference>
<feature type="compositionally biased region" description="Polar residues" evidence="15">
    <location>
        <begin position="31"/>
        <end position="45"/>
    </location>
</feature>
<dbReference type="KEGG" id="spap:H3Z74_11575"/>
<dbReference type="Pfam" id="PF00199">
    <property type="entry name" value="Catalase"/>
    <property type="match status" value="1"/>
</dbReference>
<keyword evidence="18" id="KW-1185">Reference proteome</keyword>
<evidence type="ECO:0000256" key="6">
    <source>
        <dbReference type="ARBA" id="ARBA00022723"/>
    </source>
</evidence>
<evidence type="ECO:0000256" key="14">
    <source>
        <dbReference type="RuleBase" id="RU000498"/>
    </source>
</evidence>
<keyword evidence="9 10" id="KW-0376">Hydrogen peroxide</keyword>
<comment type="function">
    <text evidence="10">Decomposes hydrogen peroxide into water and oxygen; serves to protect cells from the toxic effects of hydrogen peroxide.</text>
</comment>
<accession>A0A7H0LPV8</accession>
<evidence type="ECO:0000256" key="5">
    <source>
        <dbReference type="ARBA" id="ARBA00022617"/>
    </source>
</evidence>
<evidence type="ECO:0000256" key="8">
    <source>
        <dbReference type="ARBA" id="ARBA00023004"/>
    </source>
</evidence>
<dbReference type="InterPro" id="IPR043156">
    <property type="entry name" value="Catalase_clade2_helical"/>
</dbReference>
<dbReference type="InterPro" id="IPR029062">
    <property type="entry name" value="Class_I_gatase-like"/>
</dbReference>
<evidence type="ECO:0000256" key="13">
    <source>
        <dbReference type="PIRSR" id="PIRSR038927-3"/>
    </source>
</evidence>
<dbReference type="GO" id="GO:0005829">
    <property type="term" value="C:cytosol"/>
    <property type="evidence" value="ECO:0007669"/>
    <property type="project" value="TreeGrafter"/>
</dbReference>
<dbReference type="GO" id="GO:0020037">
    <property type="term" value="F:heme binding"/>
    <property type="evidence" value="ECO:0007669"/>
    <property type="project" value="UniProtKB-UniRule"/>
</dbReference>
<dbReference type="CDD" id="cd03132">
    <property type="entry name" value="GATase1_catalase"/>
    <property type="match status" value="1"/>
</dbReference>
<feature type="active site" evidence="11">
    <location>
        <position position="80"/>
    </location>
</feature>
<evidence type="ECO:0000256" key="7">
    <source>
        <dbReference type="ARBA" id="ARBA00023002"/>
    </source>
</evidence>
<comment type="similarity">
    <text evidence="2">Belongs to the catalase family. HPII subfamily.</text>
</comment>
<evidence type="ECO:0000256" key="4">
    <source>
        <dbReference type="ARBA" id="ARBA00022559"/>
    </source>
</evidence>
<evidence type="ECO:0000256" key="2">
    <source>
        <dbReference type="ARBA" id="ARBA00010660"/>
    </source>
</evidence>
<dbReference type="InterPro" id="IPR011614">
    <property type="entry name" value="Catalase_core"/>
</dbReference>
<feature type="binding site" evidence="13">
    <location>
        <position position="166"/>
    </location>
    <ligand>
        <name>heme</name>
        <dbReference type="ChEBI" id="CHEBI:30413"/>
    </ligand>
</feature>
<reference evidence="17 18" key="1">
    <citation type="submission" date="2020-09" db="EMBL/GenBank/DDBJ databases">
        <title>Sphingomonas sp., a new species isolated from pork steak.</title>
        <authorList>
            <person name="Heidler von Heilborn D."/>
        </authorList>
    </citation>
    <scope>NUCLEOTIDE SEQUENCE [LARGE SCALE GENOMIC DNA]</scope>
    <source>
        <strain evidence="18">S8-3T</strain>
    </source>
</reference>
<dbReference type="Gene3D" id="2.40.180.10">
    <property type="entry name" value="Catalase core domain"/>
    <property type="match status" value="1"/>
</dbReference>
<dbReference type="Pfam" id="PF06628">
    <property type="entry name" value="Catalase-rel"/>
    <property type="match status" value="1"/>
</dbReference>
<dbReference type="PROSITE" id="PS51402">
    <property type="entry name" value="CATALASE_3"/>
    <property type="match status" value="1"/>
</dbReference>
<dbReference type="Pfam" id="PF18011">
    <property type="entry name" value="Catalase_C"/>
    <property type="match status" value="1"/>
</dbReference>
<dbReference type="EMBL" id="CP061038">
    <property type="protein sequence ID" value="QNQ11711.1"/>
    <property type="molecule type" value="Genomic_DNA"/>
</dbReference>
<dbReference type="PANTHER" id="PTHR42821">
    <property type="entry name" value="CATALASE"/>
    <property type="match status" value="1"/>
</dbReference>
<feature type="binding site" evidence="13">
    <location>
        <position position="374"/>
    </location>
    <ligand>
        <name>heme</name>
        <dbReference type="ChEBI" id="CHEBI:30413"/>
    </ligand>
</feature>
<feature type="binding site" description="axial binding residue" evidence="12">
    <location>
        <position position="367"/>
    </location>
    <ligand>
        <name>heme</name>
        <dbReference type="ChEBI" id="CHEBI:30413"/>
    </ligand>
    <ligandPart>
        <name>Fe</name>
        <dbReference type="ChEBI" id="CHEBI:18248"/>
    </ligandPart>
</feature>
<feature type="active site" evidence="11">
    <location>
        <position position="153"/>
    </location>
</feature>
<dbReference type="EC" id="1.11.1.6" evidence="3 10"/>
<keyword evidence="5 10" id="KW-0349">Heme</keyword>
<evidence type="ECO:0000313" key="17">
    <source>
        <dbReference type="EMBL" id="QNQ11711.1"/>
    </source>
</evidence>
<evidence type="ECO:0000256" key="15">
    <source>
        <dbReference type="SAM" id="MobiDB-lite"/>
    </source>
</evidence>
<evidence type="ECO:0000256" key="12">
    <source>
        <dbReference type="PIRSR" id="PIRSR038927-2"/>
    </source>
</evidence>
<comment type="catalytic activity">
    <reaction evidence="10 14">
        <text>2 H2O2 = O2 + 2 H2O</text>
        <dbReference type="Rhea" id="RHEA:20309"/>
        <dbReference type="ChEBI" id="CHEBI:15377"/>
        <dbReference type="ChEBI" id="CHEBI:15379"/>
        <dbReference type="ChEBI" id="CHEBI:16240"/>
        <dbReference type="EC" id="1.11.1.6"/>
    </reaction>
</comment>
<dbReference type="InterPro" id="IPR024712">
    <property type="entry name" value="Catalase_clade2"/>
</dbReference>
<dbReference type="SUPFAM" id="SSF52317">
    <property type="entry name" value="Class I glutamine amidotransferase-like"/>
    <property type="match status" value="1"/>
</dbReference>
<dbReference type="InterPro" id="IPR018028">
    <property type="entry name" value="Catalase"/>
</dbReference>
<dbReference type="AlphaFoldDB" id="A0A7H0LPV8"/>
<dbReference type="FunFam" id="2.40.180.10:FF:000003">
    <property type="entry name" value="Catalase"/>
    <property type="match status" value="1"/>
</dbReference>
<dbReference type="InterPro" id="IPR002226">
    <property type="entry name" value="Catalase_haem_BS"/>
</dbReference>
<feature type="compositionally biased region" description="Basic and acidic residues" evidence="15">
    <location>
        <begin position="1"/>
        <end position="11"/>
    </location>
</feature>
<dbReference type="Proteomes" id="UP000516148">
    <property type="component" value="Chromosome"/>
</dbReference>
<feature type="binding site" evidence="13">
    <location>
        <position position="363"/>
    </location>
    <ligand>
        <name>heme</name>
        <dbReference type="ChEBI" id="CHEBI:30413"/>
    </ligand>
</feature>
<dbReference type="InterPro" id="IPR024708">
    <property type="entry name" value="Catalase_AS"/>
</dbReference>
<evidence type="ECO:0000256" key="3">
    <source>
        <dbReference type="ARBA" id="ARBA00012314"/>
    </source>
</evidence>
<sequence>MVTKSDAKSDTIKPGNGGETHQQAGDEAATGLTTNQGIRVSDNQNQLKAGARGPVLLEDFVLREKIFHFDHERIPERIVHARGSAAHGYFELYESLADITKADLFQRAGEKTPLFTRFSTVAGGAGSVDTPRDVRGFAVKFYTREGNWDLVGNNIPVFFIQDAIKFPDLIHSVKMEAQTGYPQAASAHDTFWDFISLMPESTHMIMWAMSDRTIPRSLRTMEGFGIHTFRLVNAKGKSTFVKFHWKPKQGVQSTCWDEAVKIAGADPDFHRRDLFEAIDRGDFPEWELGIQAFDQDFADSLPFDVLDPTKIIPEEVLPVRMIGRMVLDRYPDNFFAETEQVAYCPANIVPGVDFTNDPLLQGRLFSYLDTQLKRLGSTNFHQLPINAPKCPVMNFQRDGHMQMAVPKGRANYEPNSLSEAGEDGGPRECPMSGFTTFPDRDGEDEQGDKLRIRPDSFADHYSQARLFFRSLAAPEQAHLASALVFELSKVGLEHVRTRMLSNLVNVDPDLAKRVATGLNMPLPKASKAAKPAQDLTPSPALRIIEGPRAPQDIAGHSIALLVADGSDAKVVASMTRAITDAGARAVIVAPRVGGAKLSDGSLLKADAQLAGYPSVLADAIVVALSDKGCAALLKEAAAVQFVMDAFGHLKAIGHTTEAQPLLDKAGVTPDDGVVPLDKGFTAAAAKRYWAREPGVRTLA</sequence>
<dbReference type="InterPro" id="IPR010582">
    <property type="entry name" value="Catalase_immune_responsive"/>
</dbReference>
<dbReference type="SUPFAM" id="SSF56634">
    <property type="entry name" value="Heme-dependent catalase-like"/>
    <property type="match status" value="1"/>
</dbReference>
<protein>
    <recommendedName>
        <fullName evidence="3 10">Catalase</fullName>
        <ecNumber evidence="3 10">1.11.1.6</ecNumber>
    </recommendedName>
</protein>
<evidence type="ECO:0000256" key="1">
    <source>
        <dbReference type="ARBA" id="ARBA00001971"/>
    </source>
</evidence>
<dbReference type="PIRSF" id="PIRSF038927">
    <property type="entry name" value="Catalase_clade2"/>
    <property type="match status" value="1"/>
</dbReference>
<comment type="cofactor">
    <cofactor evidence="1 10 12">
        <name>heme</name>
        <dbReference type="ChEBI" id="CHEBI:30413"/>
    </cofactor>
</comment>
<dbReference type="InterPro" id="IPR020835">
    <property type="entry name" value="Catalase_sf"/>
</dbReference>
<dbReference type="Gene3D" id="1.20.1370.20">
    <property type="match status" value="1"/>
</dbReference>
<evidence type="ECO:0000256" key="11">
    <source>
        <dbReference type="PIRSR" id="PIRSR038927-1"/>
    </source>
</evidence>